<name>A0A396JBQ1_MEDTR</name>
<dbReference type="Proteomes" id="UP000265566">
    <property type="component" value="Chromosome 2"/>
</dbReference>
<sequence>MIGMLLWVVPWRGRVGIWQDFQLCCKRELELRLVWQILFLTYVVQKVENKVKN</sequence>
<dbReference type="Gramene" id="rna9720">
    <property type="protein sequence ID" value="RHN73838.1"/>
    <property type="gene ID" value="gene9720"/>
</dbReference>
<organism evidence="1">
    <name type="scientific">Medicago truncatula</name>
    <name type="common">Barrel medic</name>
    <name type="synonym">Medicago tribuloides</name>
    <dbReference type="NCBI Taxonomy" id="3880"/>
    <lineage>
        <taxon>Eukaryota</taxon>
        <taxon>Viridiplantae</taxon>
        <taxon>Streptophyta</taxon>
        <taxon>Embryophyta</taxon>
        <taxon>Tracheophyta</taxon>
        <taxon>Spermatophyta</taxon>
        <taxon>Magnoliopsida</taxon>
        <taxon>eudicotyledons</taxon>
        <taxon>Gunneridae</taxon>
        <taxon>Pentapetalae</taxon>
        <taxon>rosids</taxon>
        <taxon>fabids</taxon>
        <taxon>Fabales</taxon>
        <taxon>Fabaceae</taxon>
        <taxon>Papilionoideae</taxon>
        <taxon>50 kb inversion clade</taxon>
        <taxon>NPAAA clade</taxon>
        <taxon>Hologalegina</taxon>
        <taxon>IRL clade</taxon>
        <taxon>Trifolieae</taxon>
        <taxon>Medicago</taxon>
    </lineage>
</organism>
<dbReference type="EMBL" id="PSQE01000002">
    <property type="protein sequence ID" value="RHN73838.1"/>
    <property type="molecule type" value="Genomic_DNA"/>
</dbReference>
<reference evidence="1" key="1">
    <citation type="journal article" date="2018" name="Nat. Plants">
        <title>Whole-genome landscape of Medicago truncatula symbiotic genes.</title>
        <authorList>
            <person name="Pecrix Y."/>
            <person name="Gamas P."/>
            <person name="Carrere S."/>
        </authorList>
    </citation>
    <scope>NUCLEOTIDE SEQUENCE</scope>
    <source>
        <tissue evidence="1">Leaves</tissue>
    </source>
</reference>
<evidence type="ECO:0000313" key="1">
    <source>
        <dbReference type="EMBL" id="RHN73838.1"/>
    </source>
</evidence>
<dbReference type="AlphaFoldDB" id="A0A396JBQ1"/>
<protein>
    <submittedName>
        <fullName evidence="1">Uncharacterized protein</fullName>
    </submittedName>
</protein>
<gene>
    <name evidence="1" type="ORF">MtrunA17_Chr2g0302911</name>
</gene>
<comment type="caution">
    <text evidence="1">The sequence shown here is derived from an EMBL/GenBank/DDBJ whole genome shotgun (WGS) entry which is preliminary data.</text>
</comment>
<proteinExistence type="predicted"/>
<accession>A0A396JBQ1</accession>